<name>A0A1P8UDG6_9GAMM</name>
<dbReference type="InterPro" id="IPR020449">
    <property type="entry name" value="Tscrpt_reg_AraC-type_HTH"/>
</dbReference>
<dbReference type="STRING" id="1765967.BW247_01110"/>
<dbReference type="AlphaFoldDB" id="A0A1P8UDG6"/>
<dbReference type="GO" id="GO:0003700">
    <property type="term" value="F:DNA-binding transcription factor activity"/>
    <property type="evidence" value="ECO:0007669"/>
    <property type="project" value="InterPro"/>
</dbReference>
<dbReference type="PRINTS" id="PR00032">
    <property type="entry name" value="HTHARAC"/>
</dbReference>
<protein>
    <recommendedName>
        <fullName evidence="4">HTH araC/xylS-type domain-containing protein</fullName>
    </recommendedName>
</protein>
<dbReference type="GO" id="GO:0043565">
    <property type="term" value="F:sequence-specific DNA binding"/>
    <property type="evidence" value="ECO:0007669"/>
    <property type="project" value="InterPro"/>
</dbReference>
<reference evidence="5 6" key="1">
    <citation type="submission" date="2017-01" db="EMBL/GenBank/DDBJ databases">
        <title>Draft sequence of Acidihalobacter ferrooxidans strain DSM 14175 (strain V8).</title>
        <authorList>
            <person name="Khaleque H.N."/>
            <person name="Ramsay J.P."/>
            <person name="Murphy R.J.T."/>
            <person name="Kaksonen A.H."/>
            <person name="Boxall N.J."/>
            <person name="Watkin E.L.J."/>
        </authorList>
    </citation>
    <scope>NUCLEOTIDE SEQUENCE [LARGE SCALE GENOMIC DNA]</scope>
    <source>
        <strain evidence="5 6">V8</strain>
    </source>
</reference>
<evidence type="ECO:0000313" key="6">
    <source>
        <dbReference type="Proteomes" id="UP000243807"/>
    </source>
</evidence>
<keyword evidence="3" id="KW-0804">Transcription</keyword>
<dbReference type="InterPro" id="IPR018062">
    <property type="entry name" value="HTH_AraC-typ_CS"/>
</dbReference>
<dbReference type="Gene3D" id="1.10.10.60">
    <property type="entry name" value="Homeodomain-like"/>
    <property type="match status" value="1"/>
</dbReference>
<dbReference type="InterPro" id="IPR018060">
    <property type="entry name" value="HTH_AraC"/>
</dbReference>
<sequence>MAQWEHLLERTFLPGRIRGDQHGRIERLFRLERLRVAEMSLAPQSIEHTAAHLQMCDHAARAGAIAHVILEGAGYIEQNGARLPFACGDLTFRSLATPSTVAFTAPTGIFSIQLAVGALTLAPTSGQGVAGAMPRVVAGTSVSATAALSVLRGLAQAAHGDVCAAQRLCALSAVPWLVAGAYYDGGVEADRAPANPARWQRLMSYIDRHLFEPDLLSPAACAASAGISVRYLHALFEQRGLRFTQWVRTRRLDAAHALLCDPARRTLSVASIAYQCGFASAAHFSRVFRQHFGMSPMRCRAASVSV</sequence>
<gene>
    <name evidence="5" type="ORF">BW247_01110</name>
</gene>
<dbReference type="EMBL" id="CP019434">
    <property type="protein sequence ID" value="APZ41868.1"/>
    <property type="molecule type" value="Genomic_DNA"/>
</dbReference>
<evidence type="ECO:0000256" key="1">
    <source>
        <dbReference type="ARBA" id="ARBA00023015"/>
    </source>
</evidence>
<keyword evidence="1" id="KW-0805">Transcription regulation</keyword>
<keyword evidence="6" id="KW-1185">Reference proteome</keyword>
<dbReference type="InterPro" id="IPR009057">
    <property type="entry name" value="Homeodomain-like_sf"/>
</dbReference>
<dbReference type="SUPFAM" id="SSF46689">
    <property type="entry name" value="Homeodomain-like"/>
    <property type="match status" value="1"/>
</dbReference>
<dbReference type="PROSITE" id="PS01124">
    <property type="entry name" value="HTH_ARAC_FAMILY_2"/>
    <property type="match status" value="1"/>
</dbReference>
<dbReference type="KEGG" id="afy:BW247_01110"/>
<dbReference type="PANTHER" id="PTHR46796:SF6">
    <property type="entry name" value="ARAC SUBFAMILY"/>
    <property type="match status" value="1"/>
</dbReference>
<dbReference type="InterPro" id="IPR050204">
    <property type="entry name" value="AraC_XylS_family_regulators"/>
</dbReference>
<dbReference type="PANTHER" id="PTHR46796">
    <property type="entry name" value="HTH-TYPE TRANSCRIPTIONAL ACTIVATOR RHAS-RELATED"/>
    <property type="match status" value="1"/>
</dbReference>
<organism evidence="5 6">
    <name type="scientific">Acidihalobacter ferrooxydans</name>
    <dbReference type="NCBI Taxonomy" id="1765967"/>
    <lineage>
        <taxon>Bacteria</taxon>
        <taxon>Pseudomonadati</taxon>
        <taxon>Pseudomonadota</taxon>
        <taxon>Gammaproteobacteria</taxon>
        <taxon>Chromatiales</taxon>
        <taxon>Ectothiorhodospiraceae</taxon>
        <taxon>Acidihalobacter</taxon>
    </lineage>
</organism>
<accession>A0A1P8UDG6</accession>
<evidence type="ECO:0000256" key="2">
    <source>
        <dbReference type="ARBA" id="ARBA00023125"/>
    </source>
</evidence>
<evidence type="ECO:0000256" key="3">
    <source>
        <dbReference type="ARBA" id="ARBA00023163"/>
    </source>
</evidence>
<dbReference type="SMART" id="SM00342">
    <property type="entry name" value="HTH_ARAC"/>
    <property type="match status" value="1"/>
</dbReference>
<dbReference type="Proteomes" id="UP000243807">
    <property type="component" value="Chromosome"/>
</dbReference>
<proteinExistence type="predicted"/>
<dbReference type="PROSITE" id="PS00041">
    <property type="entry name" value="HTH_ARAC_FAMILY_1"/>
    <property type="match status" value="1"/>
</dbReference>
<evidence type="ECO:0000313" key="5">
    <source>
        <dbReference type="EMBL" id="APZ41868.1"/>
    </source>
</evidence>
<keyword evidence="2" id="KW-0238">DNA-binding</keyword>
<feature type="domain" description="HTH araC/xylS-type" evidence="4">
    <location>
        <begin position="200"/>
        <end position="302"/>
    </location>
</feature>
<dbReference type="Pfam" id="PF12833">
    <property type="entry name" value="HTH_18"/>
    <property type="match status" value="1"/>
</dbReference>
<evidence type="ECO:0000259" key="4">
    <source>
        <dbReference type="PROSITE" id="PS01124"/>
    </source>
</evidence>